<dbReference type="AlphaFoldDB" id="A0AAQ3Q2C5"/>
<gene>
    <name evidence="2" type="ORF">Cni_G04587</name>
</gene>
<dbReference type="EMBL" id="CP136891">
    <property type="protein sequence ID" value="WOK95880.1"/>
    <property type="molecule type" value="Genomic_DNA"/>
</dbReference>
<dbReference type="InterPro" id="IPR056775">
    <property type="entry name" value="YABBY_C"/>
</dbReference>
<evidence type="ECO:0000259" key="1">
    <source>
        <dbReference type="Pfam" id="PF04690"/>
    </source>
</evidence>
<sequence>MRREKAVAEGSLAGVIDGQARYQRQPGGNGAEQIVWKRGRSRGLEGKSAAGSACVGKRLDEIQRIKANDLDVSGKEAFSAAAKNVDIKFYMDKYLIKKKSIVEETSMARANDDCSKRRHVEINLDDLPSDLGLRKRISDYHPNDRDRIRRHCLQQGRTLEREQVVKYLCRKDILIGRKKKNSISMLEVRIVPITKLGEDVKI</sequence>
<evidence type="ECO:0000313" key="3">
    <source>
        <dbReference type="Proteomes" id="UP001327560"/>
    </source>
</evidence>
<evidence type="ECO:0000313" key="2">
    <source>
        <dbReference type="EMBL" id="WOK95880.1"/>
    </source>
</evidence>
<dbReference type="Pfam" id="PF04690">
    <property type="entry name" value="YABBY"/>
    <property type="match status" value="1"/>
</dbReference>
<feature type="domain" description="YABBY protein C-terminal" evidence="1">
    <location>
        <begin position="60"/>
        <end position="84"/>
    </location>
</feature>
<proteinExistence type="predicted"/>
<dbReference type="Proteomes" id="UP001327560">
    <property type="component" value="Chromosome 2"/>
</dbReference>
<accession>A0AAQ3Q2C5</accession>
<organism evidence="2 3">
    <name type="scientific">Canna indica</name>
    <name type="common">Indian-shot</name>
    <dbReference type="NCBI Taxonomy" id="4628"/>
    <lineage>
        <taxon>Eukaryota</taxon>
        <taxon>Viridiplantae</taxon>
        <taxon>Streptophyta</taxon>
        <taxon>Embryophyta</taxon>
        <taxon>Tracheophyta</taxon>
        <taxon>Spermatophyta</taxon>
        <taxon>Magnoliopsida</taxon>
        <taxon>Liliopsida</taxon>
        <taxon>Zingiberales</taxon>
        <taxon>Cannaceae</taxon>
        <taxon>Canna</taxon>
    </lineage>
</organism>
<keyword evidence="3" id="KW-1185">Reference proteome</keyword>
<protein>
    <submittedName>
        <fullName evidence="2">Zinc finger MYM-type protein 1-like</fullName>
    </submittedName>
</protein>
<name>A0AAQ3Q2C5_9LILI</name>
<reference evidence="2 3" key="1">
    <citation type="submission" date="2023-10" db="EMBL/GenBank/DDBJ databases">
        <title>Chromosome-scale genome assembly provides insights into flower coloration mechanisms of Canna indica.</title>
        <authorList>
            <person name="Li C."/>
        </authorList>
    </citation>
    <scope>NUCLEOTIDE SEQUENCE [LARGE SCALE GENOMIC DNA]</scope>
    <source>
        <tissue evidence="2">Flower</tissue>
    </source>
</reference>